<dbReference type="EC" id="6.3.3.2" evidence="5"/>
<dbReference type="InterPro" id="IPR037171">
    <property type="entry name" value="NagB/RpiA_transferase-like"/>
</dbReference>
<gene>
    <name evidence="6" type="ORF">GCM10007043_15160</name>
</gene>
<name>A0A8J3B909_9BACI</name>
<evidence type="ECO:0000256" key="3">
    <source>
        <dbReference type="ARBA" id="ARBA00022840"/>
    </source>
</evidence>
<dbReference type="GO" id="GO:0030272">
    <property type="term" value="F:5-formyltetrahydrofolate cyclo-ligase activity"/>
    <property type="evidence" value="ECO:0007669"/>
    <property type="project" value="UniProtKB-EC"/>
</dbReference>
<comment type="catalytic activity">
    <reaction evidence="5">
        <text>(6S)-5-formyl-5,6,7,8-tetrahydrofolate + ATP = (6R)-5,10-methenyltetrahydrofolate + ADP + phosphate</text>
        <dbReference type="Rhea" id="RHEA:10488"/>
        <dbReference type="ChEBI" id="CHEBI:30616"/>
        <dbReference type="ChEBI" id="CHEBI:43474"/>
        <dbReference type="ChEBI" id="CHEBI:57455"/>
        <dbReference type="ChEBI" id="CHEBI:57457"/>
        <dbReference type="ChEBI" id="CHEBI:456216"/>
        <dbReference type="EC" id="6.3.3.2"/>
    </reaction>
</comment>
<sequence>MDNAREHRRQAKRRLRARILAVRDGLPEAARAAASRRICAAVAALDVWRDAETVMLYAAFGSEVNVDALVAWAWRANKKVLLPRVEKAERRIRPYRVDGWDVLVPGTYGIREPDPARCAPWTGPIDAVIVPGVAFDGRGGRMGYGAGYYDRFLTGPADGAVRVAVAFSCQVVDALPLEPHDAPMHWLVTEDGAFRLPASTFAVQSRAGAIG</sequence>
<comment type="caution">
    <text evidence="6">The sequence shown here is derived from an EMBL/GenBank/DDBJ whole genome shotgun (WGS) entry which is preliminary data.</text>
</comment>
<keyword evidence="7" id="KW-1185">Reference proteome</keyword>
<dbReference type="InterPro" id="IPR024185">
    <property type="entry name" value="FTHF_cligase-like_sf"/>
</dbReference>
<evidence type="ECO:0000256" key="4">
    <source>
        <dbReference type="PIRSR" id="PIRSR006806-1"/>
    </source>
</evidence>
<evidence type="ECO:0000256" key="1">
    <source>
        <dbReference type="ARBA" id="ARBA00010638"/>
    </source>
</evidence>
<reference evidence="6" key="2">
    <citation type="submission" date="2020-09" db="EMBL/GenBank/DDBJ databases">
        <authorList>
            <person name="Sun Q."/>
            <person name="Ohkuma M."/>
        </authorList>
    </citation>
    <scope>NUCLEOTIDE SEQUENCE</scope>
    <source>
        <strain evidence="6">JCM 14719</strain>
    </source>
</reference>
<keyword evidence="5" id="KW-0479">Metal-binding</keyword>
<feature type="binding site" evidence="4">
    <location>
        <begin position="12"/>
        <end position="16"/>
    </location>
    <ligand>
        <name>ATP</name>
        <dbReference type="ChEBI" id="CHEBI:30616"/>
    </ligand>
</feature>
<keyword evidence="5" id="KW-0460">Magnesium</keyword>
<dbReference type="RefSeq" id="WP_188817438.1">
    <property type="nucleotide sequence ID" value="NZ_BMOF01000029.1"/>
</dbReference>
<organism evidence="6 7">
    <name type="scientific">Calditerricola satsumensis</name>
    <dbReference type="NCBI Taxonomy" id="373054"/>
    <lineage>
        <taxon>Bacteria</taxon>
        <taxon>Bacillati</taxon>
        <taxon>Bacillota</taxon>
        <taxon>Bacilli</taxon>
        <taxon>Bacillales</taxon>
        <taxon>Bacillaceae</taxon>
        <taxon>Calditerricola</taxon>
    </lineage>
</organism>
<dbReference type="PANTHER" id="PTHR23407">
    <property type="entry name" value="ATPASE INHIBITOR/5-FORMYLTETRAHYDROFOLATE CYCLO-LIGASE"/>
    <property type="match status" value="1"/>
</dbReference>
<dbReference type="GO" id="GO:0046872">
    <property type="term" value="F:metal ion binding"/>
    <property type="evidence" value="ECO:0007669"/>
    <property type="project" value="UniProtKB-KW"/>
</dbReference>
<dbReference type="GO" id="GO:0009396">
    <property type="term" value="P:folic acid-containing compound biosynthetic process"/>
    <property type="evidence" value="ECO:0007669"/>
    <property type="project" value="TreeGrafter"/>
</dbReference>
<dbReference type="Gene3D" id="3.40.50.10420">
    <property type="entry name" value="NagB/RpiA/CoA transferase-like"/>
    <property type="match status" value="1"/>
</dbReference>
<evidence type="ECO:0000313" key="6">
    <source>
        <dbReference type="EMBL" id="GGK02052.1"/>
    </source>
</evidence>
<dbReference type="Proteomes" id="UP000637720">
    <property type="component" value="Unassembled WGS sequence"/>
</dbReference>
<dbReference type="GO" id="GO:0035999">
    <property type="term" value="P:tetrahydrofolate interconversion"/>
    <property type="evidence" value="ECO:0007669"/>
    <property type="project" value="TreeGrafter"/>
</dbReference>
<keyword evidence="3 4" id="KW-0067">ATP-binding</keyword>
<dbReference type="AlphaFoldDB" id="A0A8J3B909"/>
<proteinExistence type="inferred from homology"/>
<dbReference type="Pfam" id="PF01812">
    <property type="entry name" value="5-FTHF_cyc-lig"/>
    <property type="match status" value="1"/>
</dbReference>
<dbReference type="EMBL" id="BMOF01000029">
    <property type="protein sequence ID" value="GGK02052.1"/>
    <property type="molecule type" value="Genomic_DNA"/>
</dbReference>
<dbReference type="SUPFAM" id="SSF100950">
    <property type="entry name" value="NagB/RpiA/CoA transferase-like"/>
    <property type="match status" value="1"/>
</dbReference>
<dbReference type="InterPro" id="IPR002698">
    <property type="entry name" value="FTHF_cligase"/>
</dbReference>
<accession>A0A8J3B909</accession>
<evidence type="ECO:0000313" key="7">
    <source>
        <dbReference type="Proteomes" id="UP000637720"/>
    </source>
</evidence>
<dbReference type="PIRSF" id="PIRSF006806">
    <property type="entry name" value="FTHF_cligase"/>
    <property type="match status" value="1"/>
</dbReference>
<evidence type="ECO:0000256" key="5">
    <source>
        <dbReference type="RuleBase" id="RU361279"/>
    </source>
</evidence>
<dbReference type="NCBIfam" id="TIGR02727">
    <property type="entry name" value="MTHFS_bact"/>
    <property type="match status" value="1"/>
</dbReference>
<comment type="similarity">
    <text evidence="1 5">Belongs to the 5-formyltetrahydrofolate cyclo-ligase family.</text>
</comment>
<reference evidence="6" key="1">
    <citation type="journal article" date="2014" name="Int. J. Syst. Evol. Microbiol.">
        <title>Complete genome sequence of Corynebacterium casei LMG S-19264T (=DSM 44701T), isolated from a smear-ripened cheese.</title>
        <authorList>
            <consortium name="US DOE Joint Genome Institute (JGI-PGF)"/>
            <person name="Walter F."/>
            <person name="Albersmeier A."/>
            <person name="Kalinowski J."/>
            <person name="Ruckert C."/>
        </authorList>
    </citation>
    <scope>NUCLEOTIDE SEQUENCE</scope>
    <source>
        <strain evidence="6">JCM 14719</strain>
    </source>
</reference>
<feature type="binding site" evidence="4">
    <location>
        <begin position="141"/>
        <end position="149"/>
    </location>
    <ligand>
        <name>ATP</name>
        <dbReference type="ChEBI" id="CHEBI:30616"/>
    </ligand>
</feature>
<protein>
    <recommendedName>
        <fullName evidence="5">5-formyltetrahydrofolate cyclo-ligase</fullName>
        <ecNumber evidence="5">6.3.3.2</ecNumber>
    </recommendedName>
</protein>
<comment type="cofactor">
    <cofactor evidence="5">
        <name>Mg(2+)</name>
        <dbReference type="ChEBI" id="CHEBI:18420"/>
    </cofactor>
</comment>
<keyword evidence="2 4" id="KW-0547">Nucleotide-binding</keyword>
<evidence type="ECO:0000256" key="2">
    <source>
        <dbReference type="ARBA" id="ARBA00022741"/>
    </source>
</evidence>
<dbReference type="PANTHER" id="PTHR23407:SF1">
    <property type="entry name" value="5-FORMYLTETRAHYDROFOLATE CYCLO-LIGASE"/>
    <property type="match status" value="1"/>
</dbReference>
<feature type="binding site" evidence="4">
    <location>
        <position position="63"/>
    </location>
    <ligand>
        <name>substrate</name>
    </ligand>
</feature>
<dbReference type="GO" id="GO:0005524">
    <property type="term" value="F:ATP binding"/>
    <property type="evidence" value="ECO:0007669"/>
    <property type="project" value="UniProtKB-KW"/>
</dbReference>